<protein>
    <recommendedName>
        <fullName evidence="3">Nudix hydrolase domain-containing protein</fullName>
    </recommendedName>
</protein>
<dbReference type="RefSeq" id="WP_184075481.1">
    <property type="nucleotide sequence ID" value="NZ_JACHDS010000001.1"/>
</dbReference>
<organism evidence="1 2">
    <name type="scientific">Nocardiopsis mwathae</name>
    <dbReference type="NCBI Taxonomy" id="1472723"/>
    <lineage>
        <taxon>Bacteria</taxon>
        <taxon>Bacillati</taxon>
        <taxon>Actinomycetota</taxon>
        <taxon>Actinomycetes</taxon>
        <taxon>Streptosporangiales</taxon>
        <taxon>Nocardiopsidaceae</taxon>
        <taxon>Nocardiopsis</taxon>
    </lineage>
</organism>
<name>A0A7W9YHN5_9ACTN</name>
<evidence type="ECO:0000313" key="1">
    <source>
        <dbReference type="EMBL" id="MBB6172140.1"/>
    </source>
</evidence>
<accession>A0A7W9YHN5</accession>
<dbReference type="InterPro" id="IPR015797">
    <property type="entry name" value="NUDIX_hydrolase-like_dom_sf"/>
</dbReference>
<dbReference type="Proteomes" id="UP000546642">
    <property type="component" value="Unassembled WGS sequence"/>
</dbReference>
<evidence type="ECO:0008006" key="3">
    <source>
        <dbReference type="Google" id="ProtNLM"/>
    </source>
</evidence>
<proteinExistence type="predicted"/>
<keyword evidence="2" id="KW-1185">Reference proteome</keyword>
<dbReference type="EMBL" id="JACHDS010000001">
    <property type="protein sequence ID" value="MBB6172140.1"/>
    <property type="molecule type" value="Genomic_DNA"/>
</dbReference>
<dbReference type="SUPFAM" id="SSF55811">
    <property type="entry name" value="Nudix"/>
    <property type="match status" value="1"/>
</dbReference>
<dbReference type="AlphaFoldDB" id="A0A7W9YHN5"/>
<evidence type="ECO:0000313" key="2">
    <source>
        <dbReference type="Proteomes" id="UP000546642"/>
    </source>
</evidence>
<comment type="caution">
    <text evidence="1">The sequence shown here is derived from an EMBL/GenBank/DDBJ whole genome shotgun (WGS) entry which is preliminary data.</text>
</comment>
<reference evidence="1 2" key="1">
    <citation type="submission" date="2020-08" db="EMBL/GenBank/DDBJ databases">
        <title>Sequencing the genomes of 1000 actinobacteria strains.</title>
        <authorList>
            <person name="Klenk H.-P."/>
        </authorList>
    </citation>
    <scope>NUCLEOTIDE SEQUENCE [LARGE SCALE GENOMIC DNA]</scope>
    <source>
        <strain evidence="1 2">DSM 46659</strain>
    </source>
</reference>
<gene>
    <name evidence="1" type="ORF">HNR23_002200</name>
</gene>
<sequence>MEMETALREDKEETGITPGTILDIAVPCRSRGRCRRVVRAAWDGHED</sequence>